<gene>
    <name evidence="1" type="ORF">HYALB_00011024</name>
</gene>
<dbReference type="AlphaFoldDB" id="A0A9N9Q6L4"/>
<evidence type="ECO:0000313" key="1">
    <source>
        <dbReference type="EMBL" id="CAG8976547.1"/>
    </source>
</evidence>
<reference evidence="1" key="1">
    <citation type="submission" date="2021-07" db="EMBL/GenBank/DDBJ databases">
        <authorList>
            <person name="Durling M."/>
        </authorList>
    </citation>
    <scope>NUCLEOTIDE SEQUENCE</scope>
</reference>
<proteinExistence type="predicted"/>
<accession>A0A9N9Q6L4</accession>
<comment type="caution">
    <text evidence="1">The sequence shown here is derived from an EMBL/GenBank/DDBJ whole genome shotgun (WGS) entry which is preliminary data.</text>
</comment>
<dbReference type="OrthoDB" id="2548233at2759"/>
<protein>
    <submittedName>
        <fullName evidence="1">Uncharacterized protein</fullName>
    </submittedName>
</protein>
<dbReference type="Proteomes" id="UP000701801">
    <property type="component" value="Unassembled WGS sequence"/>
</dbReference>
<evidence type="ECO:0000313" key="2">
    <source>
        <dbReference type="Proteomes" id="UP000701801"/>
    </source>
</evidence>
<organism evidence="1 2">
    <name type="scientific">Hymenoscyphus albidus</name>
    <dbReference type="NCBI Taxonomy" id="595503"/>
    <lineage>
        <taxon>Eukaryota</taxon>
        <taxon>Fungi</taxon>
        <taxon>Dikarya</taxon>
        <taxon>Ascomycota</taxon>
        <taxon>Pezizomycotina</taxon>
        <taxon>Leotiomycetes</taxon>
        <taxon>Helotiales</taxon>
        <taxon>Helotiaceae</taxon>
        <taxon>Hymenoscyphus</taxon>
    </lineage>
</organism>
<keyword evidence="2" id="KW-1185">Reference proteome</keyword>
<sequence length="485" mass="53612">MMTPDAPLPAGTLSRPLGNLEIFFKKLADLGAPLQHEHWAVHLALRLDVEVADPEAHLRKAWQIVAHQHPAIRSTVSPARKDDDAKPSNDLYVVTPFDAESWMKETFRVERDHEDANALFATLRPSAFTMCYWLPRSSELVIRSSHWRLDGIGVLGISSIFLSAFAEVLQHGPDHAFPFSGGLRGLLATPTPLPQNVELLATKKTKTDPQILDVGADALMAEFFKGVPSIGLPTTPHSEQALPGSSARAEVILNARQTTQVINSRRDHGFSFTGAVHAAIVRVTAAFPQHPLSKAYAAFFPVDLRKSITAVTSLPHQELLFGLYFSGLPICLENAAAKGFQELAREMTTVYNRDLEDFWKTPSGESVSMLQLAEPYLTRTTALFTAPVPQDFPPTQTPDLSGLGKVGQHLQSEYQASPEAPKIKVTSMWLATEMLNRSVQFHVWSWKENLHVGASFNQSFYEKPFVEDVLKKVVRELLGGLGIDE</sequence>
<dbReference type="Gene3D" id="3.30.559.10">
    <property type="entry name" value="Chloramphenicol acetyltransferase-like domain"/>
    <property type="match status" value="1"/>
</dbReference>
<dbReference type="InterPro" id="IPR023213">
    <property type="entry name" value="CAT-like_dom_sf"/>
</dbReference>
<dbReference type="EMBL" id="CAJVRM010000181">
    <property type="protein sequence ID" value="CAG8976547.1"/>
    <property type="molecule type" value="Genomic_DNA"/>
</dbReference>
<dbReference type="PANTHER" id="PTHR42034">
    <property type="entry name" value="CHROMOSOME 7, WHOLE GENOME SHOTGUN SEQUENCE-RELATED"/>
    <property type="match status" value="1"/>
</dbReference>
<name>A0A9N9Q6L4_9HELO</name>
<dbReference type="Gene3D" id="3.30.559.30">
    <property type="entry name" value="Nonribosomal peptide synthetase, condensation domain"/>
    <property type="match status" value="1"/>
</dbReference>
<dbReference type="PANTHER" id="PTHR42034:SF1">
    <property type="entry name" value="CONDENSATION DOMAIN-CONTAINING PROTEIN"/>
    <property type="match status" value="1"/>
</dbReference>
<dbReference type="SUPFAM" id="SSF52777">
    <property type="entry name" value="CoA-dependent acyltransferases"/>
    <property type="match status" value="1"/>
</dbReference>